<accession>A0ABU1M1F1</accession>
<sequence length="51" mass="5561">MKIAAGLFVGKMSGRFDPASAKSADNTVLHDVSHDECLEESAIKQTDRARR</sequence>
<dbReference type="EMBL" id="JAVDRP010000020">
    <property type="protein sequence ID" value="MDR6412565.1"/>
    <property type="molecule type" value="Genomic_DNA"/>
</dbReference>
<organism evidence="1 2">
    <name type="scientific">Paraburkholderia terricola</name>
    <dbReference type="NCBI Taxonomy" id="169427"/>
    <lineage>
        <taxon>Bacteria</taxon>
        <taxon>Pseudomonadati</taxon>
        <taxon>Pseudomonadota</taxon>
        <taxon>Betaproteobacteria</taxon>
        <taxon>Burkholderiales</taxon>
        <taxon>Burkholderiaceae</taxon>
        <taxon>Paraburkholderia</taxon>
    </lineage>
</organism>
<keyword evidence="2" id="KW-1185">Reference proteome</keyword>
<evidence type="ECO:0000313" key="2">
    <source>
        <dbReference type="Proteomes" id="UP001264340"/>
    </source>
</evidence>
<reference evidence="1 2" key="1">
    <citation type="submission" date="2023-07" db="EMBL/GenBank/DDBJ databases">
        <title>Sorghum-associated microbial communities from plants grown in Nebraska, USA.</title>
        <authorList>
            <person name="Schachtman D."/>
        </authorList>
    </citation>
    <scope>NUCLEOTIDE SEQUENCE [LARGE SCALE GENOMIC DNA]</scope>
    <source>
        <strain evidence="1 2">DS1316</strain>
    </source>
</reference>
<dbReference type="Proteomes" id="UP001264340">
    <property type="component" value="Unassembled WGS sequence"/>
</dbReference>
<name>A0ABU1M1F1_9BURK</name>
<protein>
    <submittedName>
        <fullName evidence="1">Uncharacterized protein</fullName>
    </submittedName>
</protein>
<comment type="caution">
    <text evidence="1">The sequence shown here is derived from an EMBL/GenBank/DDBJ whole genome shotgun (WGS) entry which is preliminary data.</text>
</comment>
<gene>
    <name evidence="1" type="ORF">J2804_006001</name>
</gene>
<evidence type="ECO:0000313" key="1">
    <source>
        <dbReference type="EMBL" id="MDR6412565.1"/>
    </source>
</evidence>
<proteinExistence type="predicted"/>